<proteinExistence type="predicted"/>
<dbReference type="RefSeq" id="WP_076528875.1">
    <property type="nucleotide sequence ID" value="NZ_BMEH01000001.1"/>
</dbReference>
<accession>A0A1N7KZV8</accession>
<dbReference type="EMBL" id="FTOT01000001">
    <property type="protein sequence ID" value="SIS67149.1"/>
    <property type="molecule type" value="Genomic_DNA"/>
</dbReference>
<protein>
    <submittedName>
        <fullName evidence="1">Uncharacterized protein</fullName>
    </submittedName>
</protein>
<name>A0A1N7KZV8_9RHOB</name>
<gene>
    <name evidence="1" type="ORF">SAMN05421774_101803</name>
</gene>
<dbReference type="STRING" id="1086013.SAMN05421774_101803"/>
<reference evidence="1 2" key="1">
    <citation type="submission" date="2017-01" db="EMBL/GenBank/DDBJ databases">
        <authorList>
            <person name="Mah S.A."/>
            <person name="Swanson W.J."/>
            <person name="Moy G.W."/>
            <person name="Vacquier V.D."/>
        </authorList>
    </citation>
    <scope>NUCLEOTIDE SEQUENCE [LARGE SCALE GENOMIC DNA]</scope>
    <source>
        <strain evidence="1 2">DSM 26375</strain>
    </source>
</reference>
<sequence length="70" mass="7184">MIQDNPASGNAPGLPAVDWTVLRDILTAALAALGDTPAACDAAALKESMRLQRLAAHVSTVALSTTGKRK</sequence>
<keyword evidence="2" id="KW-1185">Reference proteome</keyword>
<evidence type="ECO:0000313" key="1">
    <source>
        <dbReference type="EMBL" id="SIS67149.1"/>
    </source>
</evidence>
<dbReference type="Proteomes" id="UP000186141">
    <property type="component" value="Unassembled WGS sequence"/>
</dbReference>
<organism evidence="1 2">
    <name type="scientific">Gemmobacter megaterium</name>
    <dbReference type="NCBI Taxonomy" id="1086013"/>
    <lineage>
        <taxon>Bacteria</taxon>
        <taxon>Pseudomonadati</taxon>
        <taxon>Pseudomonadota</taxon>
        <taxon>Alphaproteobacteria</taxon>
        <taxon>Rhodobacterales</taxon>
        <taxon>Paracoccaceae</taxon>
        <taxon>Gemmobacter</taxon>
    </lineage>
</organism>
<evidence type="ECO:0000313" key="2">
    <source>
        <dbReference type="Proteomes" id="UP000186141"/>
    </source>
</evidence>
<dbReference type="AlphaFoldDB" id="A0A1N7KZV8"/>